<dbReference type="EMBL" id="JAEFBK010000011">
    <property type="protein sequence ID" value="KAG7552195.1"/>
    <property type="molecule type" value="Genomic_DNA"/>
</dbReference>
<organism evidence="1 2">
    <name type="scientific">Arabidopsis thaliana x Arabidopsis arenosa</name>
    <dbReference type="NCBI Taxonomy" id="1240361"/>
    <lineage>
        <taxon>Eukaryota</taxon>
        <taxon>Viridiplantae</taxon>
        <taxon>Streptophyta</taxon>
        <taxon>Embryophyta</taxon>
        <taxon>Tracheophyta</taxon>
        <taxon>Spermatophyta</taxon>
        <taxon>Magnoliopsida</taxon>
        <taxon>eudicotyledons</taxon>
        <taxon>Gunneridae</taxon>
        <taxon>Pentapetalae</taxon>
        <taxon>rosids</taxon>
        <taxon>malvids</taxon>
        <taxon>Brassicales</taxon>
        <taxon>Brassicaceae</taxon>
        <taxon>Camelineae</taxon>
        <taxon>Arabidopsis</taxon>
    </lineage>
</organism>
<reference evidence="1 2" key="1">
    <citation type="submission" date="2020-12" db="EMBL/GenBank/DDBJ databases">
        <title>Concerted genomic and epigenomic changes stabilize Arabidopsis allopolyploids.</title>
        <authorList>
            <person name="Chen Z."/>
        </authorList>
    </citation>
    <scope>NUCLEOTIDE SEQUENCE [LARGE SCALE GENOMIC DNA]</scope>
    <source>
        <strain evidence="1">Allo738</strain>
        <tissue evidence="1">Leaf</tissue>
    </source>
</reference>
<evidence type="ECO:0000313" key="1">
    <source>
        <dbReference type="EMBL" id="KAG7552195.1"/>
    </source>
</evidence>
<dbReference type="AlphaFoldDB" id="A0A8T1Z045"/>
<evidence type="ECO:0000313" key="2">
    <source>
        <dbReference type="Proteomes" id="UP000694240"/>
    </source>
</evidence>
<gene>
    <name evidence="1" type="ORF">ISN45_Aa06g028010</name>
</gene>
<proteinExistence type="predicted"/>
<comment type="caution">
    <text evidence="1">The sequence shown here is derived from an EMBL/GenBank/DDBJ whole genome shotgun (WGS) entry which is preliminary data.</text>
</comment>
<keyword evidence="2" id="KW-1185">Reference proteome</keyword>
<name>A0A8T1Z045_9BRAS</name>
<protein>
    <submittedName>
        <fullName evidence="1">Uncharacterized protein</fullName>
    </submittedName>
</protein>
<sequence length="245" mass="28850">MMKEFKLTFFYNIQFGSNAAFVKDIRSQKNHTAKAIDGPDLADYAQCTRSYNLLPQDCPIQIPSYRYMCQNQCEESLSRDVRMIGLSWTFFPKDRRGHLMVLCLSSKQVVELQICFRKSLKSLSFNCHVSIWRKWNRSSWTWQWTQYKTTKRLRHTIELASRVYEGTEKDCLYLAVELRTIKFIKESFGQNCNDGNNLTLISSFPQTIHSKLLQSSNYITKRQAIKVNNARLLFWSILIRDLQTP</sequence>
<accession>A0A8T1Z045</accession>
<dbReference type="Proteomes" id="UP000694240">
    <property type="component" value="Chromosome 11"/>
</dbReference>